<protein>
    <submittedName>
        <fullName evidence="2">Uncharacterized protein</fullName>
    </submittedName>
</protein>
<evidence type="ECO:0000256" key="1">
    <source>
        <dbReference type="SAM" id="MobiDB-lite"/>
    </source>
</evidence>
<dbReference type="Proteomes" id="UP000317039">
    <property type="component" value="Chromosome"/>
</dbReference>
<dbReference type="EMBL" id="CP041695">
    <property type="protein sequence ID" value="QDP79518.1"/>
    <property type="molecule type" value="Genomic_DNA"/>
</dbReference>
<dbReference type="RefSeq" id="WP_143980909.1">
    <property type="nucleotide sequence ID" value="NZ_CP041695.1"/>
</dbReference>
<feature type="compositionally biased region" description="Low complexity" evidence="1">
    <location>
        <begin position="121"/>
        <end position="132"/>
    </location>
</feature>
<gene>
    <name evidence="2" type="ORF">FOH10_13175</name>
</gene>
<name>A0A516NKS9_9NOCA</name>
<organism evidence="2 3">
    <name type="scientific">Nocardia otitidiscaviarum</name>
    <dbReference type="NCBI Taxonomy" id="1823"/>
    <lineage>
        <taxon>Bacteria</taxon>
        <taxon>Bacillati</taxon>
        <taxon>Actinomycetota</taxon>
        <taxon>Actinomycetes</taxon>
        <taxon>Mycobacteriales</taxon>
        <taxon>Nocardiaceae</taxon>
        <taxon>Nocardia</taxon>
    </lineage>
</organism>
<evidence type="ECO:0000313" key="2">
    <source>
        <dbReference type="EMBL" id="QDP79518.1"/>
    </source>
</evidence>
<proteinExistence type="predicted"/>
<accession>A0A516NKS9</accession>
<dbReference type="GeneID" id="80333331"/>
<sequence>MADPLDELRVLKTQLRALRWMTQVDSLMTLARASARGPGARGGISKATIGNIINPDNPTMPRWETYEIFVDTCLRLIDQAGVEPPADGADRRIWRQRYIRVRDALGDNDATNGAGDGPAGAGVPTPVEPGAALPDSDHGPEVTSHRPRRGPLRLAAAAVLAVVAAVVGWQQVTREPGSRGAQPVSAPSFCSELSGRMILEEGFDDSDADWPHHPGRTEYAAGSYRLTALSGTQTVYADVPVPSSTDACAEAVVRRESGSGGFGLTCRGEPEPAGRRYLFSVSSTGHWGISMVLPAESRVAVLASRDHLPGLDLNLDTRIGASCRTTDYGTELMVSVNGDRIRYLDPQSQLTGGRLGVAGWTWLMEPGSSSSFLIEEIRIWELS</sequence>
<dbReference type="KEGG" id="nod:FOH10_13175"/>
<feature type="compositionally biased region" description="Basic and acidic residues" evidence="1">
    <location>
        <begin position="135"/>
        <end position="144"/>
    </location>
</feature>
<dbReference type="AlphaFoldDB" id="A0A516NKS9"/>
<reference evidence="2 3" key="1">
    <citation type="submission" date="2019-07" db="EMBL/GenBank/DDBJ databases">
        <title>Complete Genome Sequence and Methylome Analysis of Nocardia otitidis-caviarum NEB252.</title>
        <authorList>
            <person name="Fomenkov A."/>
            <person name="Anton B.P."/>
            <person name="Vincze T."/>
            <person name="Roberts R.J."/>
        </authorList>
    </citation>
    <scope>NUCLEOTIDE SEQUENCE [LARGE SCALE GENOMIC DNA]</scope>
    <source>
        <strain evidence="2 3">NEB252</strain>
    </source>
</reference>
<evidence type="ECO:0000313" key="3">
    <source>
        <dbReference type="Proteomes" id="UP000317039"/>
    </source>
</evidence>
<feature type="region of interest" description="Disordered" evidence="1">
    <location>
        <begin position="106"/>
        <end position="147"/>
    </location>
</feature>